<dbReference type="GO" id="GO:0043200">
    <property type="term" value="P:response to amino acid"/>
    <property type="evidence" value="ECO:0007669"/>
    <property type="project" value="TreeGrafter"/>
</dbReference>
<dbReference type="RefSeq" id="WP_029280795.1">
    <property type="nucleotide sequence ID" value="NZ_CP176757.1"/>
</dbReference>
<dbReference type="SMART" id="SM00344">
    <property type="entry name" value="HTH_ASNC"/>
    <property type="match status" value="1"/>
</dbReference>
<dbReference type="EMBL" id="JNVC02000002">
    <property type="protein sequence ID" value="KEZ53284.1"/>
    <property type="molecule type" value="Genomic_DNA"/>
</dbReference>
<keyword evidence="3" id="KW-0804">Transcription</keyword>
<dbReference type="PROSITE" id="PS50956">
    <property type="entry name" value="HTH_ASNC_2"/>
    <property type="match status" value="1"/>
</dbReference>
<evidence type="ECO:0000313" key="6">
    <source>
        <dbReference type="Proteomes" id="UP000028549"/>
    </source>
</evidence>
<dbReference type="Gene3D" id="3.30.70.920">
    <property type="match status" value="1"/>
</dbReference>
<dbReference type="AlphaFoldDB" id="A0A084H122"/>
<dbReference type="PRINTS" id="PR00033">
    <property type="entry name" value="HTHASNC"/>
</dbReference>
<name>A0A084H122_METID</name>
<evidence type="ECO:0000256" key="2">
    <source>
        <dbReference type="ARBA" id="ARBA00023125"/>
    </source>
</evidence>
<dbReference type="InterPro" id="IPR036390">
    <property type="entry name" value="WH_DNA-bd_sf"/>
</dbReference>
<dbReference type="PANTHER" id="PTHR30154:SF55">
    <property type="entry name" value="HTH-TYPE TRANSCRIPTIONAL REGULATOR LRPB"/>
    <property type="match status" value="1"/>
</dbReference>
<organism evidence="5 6">
    <name type="scientific">Metabacillus indicus</name>
    <name type="common">Bacillus indicus</name>
    <dbReference type="NCBI Taxonomy" id="246786"/>
    <lineage>
        <taxon>Bacteria</taxon>
        <taxon>Bacillati</taxon>
        <taxon>Bacillota</taxon>
        <taxon>Bacilli</taxon>
        <taxon>Bacillales</taxon>
        <taxon>Bacillaceae</taxon>
        <taxon>Metabacillus</taxon>
    </lineage>
</organism>
<dbReference type="InterPro" id="IPR011008">
    <property type="entry name" value="Dimeric_a/b-barrel"/>
</dbReference>
<dbReference type="Gene3D" id="1.10.10.10">
    <property type="entry name" value="Winged helix-like DNA-binding domain superfamily/Winged helix DNA-binding domain"/>
    <property type="match status" value="1"/>
</dbReference>
<sequence>MPDATDLKIIGELRKNGRITMKELGKKVHLTGQAASARVLKLEEEGIIEGYTIHVNDQKTGKLIHAFINVYTRNQNHKPLLEFIDKKDVSSLYKISGEGCYLIECKFHKNEDLDEFLNGLNLYANYKLSIVIKSS</sequence>
<evidence type="ECO:0000313" key="5">
    <source>
        <dbReference type="EMBL" id="KEZ53284.1"/>
    </source>
</evidence>
<keyword evidence="2" id="KW-0238">DNA-binding</keyword>
<dbReference type="InterPro" id="IPR019887">
    <property type="entry name" value="Tscrpt_reg_AsnC/Lrp_C"/>
</dbReference>
<dbReference type="STRING" id="246786.GS18_0206690"/>
<dbReference type="SUPFAM" id="SSF46785">
    <property type="entry name" value="Winged helix' DNA-binding domain"/>
    <property type="match status" value="1"/>
</dbReference>
<dbReference type="GO" id="GO:0043565">
    <property type="term" value="F:sequence-specific DNA binding"/>
    <property type="evidence" value="ECO:0007669"/>
    <property type="project" value="InterPro"/>
</dbReference>
<evidence type="ECO:0000256" key="1">
    <source>
        <dbReference type="ARBA" id="ARBA00023015"/>
    </source>
</evidence>
<evidence type="ECO:0000259" key="4">
    <source>
        <dbReference type="PROSITE" id="PS50956"/>
    </source>
</evidence>
<dbReference type="Proteomes" id="UP000028549">
    <property type="component" value="Unassembled WGS sequence"/>
</dbReference>
<dbReference type="Pfam" id="PF01037">
    <property type="entry name" value="AsnC_trans_reg"/>
    <property type="match status" value="1"/>
</dbReference>
<protein>
    <submittedName>
        <fullName evidence="5">Transcriptional regulator</fullName>
    </submittedName>
</protein>
<feature type="domain" description="HTH asnC-type" evidence="4">
    <location>
        <begin position="1"/>
        <end position="63"/>
    </location>
</feature>
<gene>
    <name evidence="5" type="ORF">GS18_0206690</name>
</gene>
<dbReference type="InterPro" id="IPR036388">
    <property type="entry name" value="WH-like_DNA-bd_sf"/>
</dbReference>
<accession>A0A084H122</accession>
<dbReference type="InterPro" id="IPR000485">
    <property type="entry name" value="AsnC-type_HTH_dom"/>
</dbReference>
<comment type="caution">
    <text evidence="5">The sequence shown here is derived from an EMBL/GenBank/DDBJ whole genome shotgun (WGS) entry which is preliminary data.</text>
</comment>
<dbReference type="SUPFAM" id="SSF54909">
    <property type="entry name" value="Dimeric alpha+beta barrel"/>
    <property type="match status" value="1"/>
</dbReference>
<keyword evidence="6" id="KW-1185">Reference proteome</keyword>
<dbReference type="GO" id="GO:0005829">
    <property type="term" value="C:cytosol"/>
    <property type="evidence" value="ECO:0007669"/>
    <property type="project" value="TreeGrafter"/>
</dbReference>
<keyword evidence="1" id="KW-0805">Transcription regulation</keyword>
<evidence type="ECO:0000256" key="3">
    <source>
        <dbReference type="ARBA" id="ARBA00023163"/>
    </source>
</evidence>
<dbReference type="OrthoDB" id="34294at2"/>
<dbReference type="PANTHER" id="PTHR30154">
    <property type="entry name" value="LEUCINE-RESPONSIVE REGULATORY PROTEIN"/>
    <property type="match status" value="1"/>
</dbReference>
<proteinExistence type="predicted"/>
<dbReference type="InterPro" id="IPR019888">
    <property type="entry name" value="Tscrpt_reg_AsnC-like"/>
</dbReference>
<dbReference type="Pfam" id="PF13412">
    <property type="entry name" value="HTH_24"/>
    <property type="match status" value="1"/>
</dbReference>
<reference evidence="5 6" key="1">
    <citation type="journal article" date="2005" name="Int. J. Syst. Evol. Microbiol.">
        <title>Bacillus cibi sp. nov., isolated from jeotgal, a traditional Korean fermented seafood.</title>
        <authorList>
            <person name="Yoon J.H."/>
            <person name="Lee C.H."/>
            <person name="Oh T.K."/>
        </authorList>
    </citation>
    <scope>NUCLEOTIDE SEQUENCE [LARGE SCALE GENOMIC DNA]</scope>
    <source>
        <strain evidence="5 6">DSM 16189</strain>
    </source>
</reference>